<dbReference type="AlphaFoldDB" id="A0A6P4F3L7"/>
<feature type="region of interest" description="Disordered" evidence="1">
    <location>
        <begin position="612"/>
        <end position="650"/>
    </location>
</feature>
<organism evidence="3">
    <name type="scientific">Drosophila rhopaloa</name>
    <name type="common">Fruit fly</name>
    <dbReference type="NCBI Taxonomy" id="1041015"/>
    <lineage>
        <taxon>Eukaryota</taxon>
        <taxon>Metazoa</taxon>
        <taxon>Ecdysozoa</taxon>
        <taxon>Arthropoda</taxon>
        <taxon>Hexapoda</taxon>
        <taxon>Insecta</taxon>
        <taxon>Pterygota</taxon>
        <taxon>Neoptera</taxon>
        <taxon>Endopterygota</taxon>
        <taxon>Diptera</taxon>
        <taxon>Brachycera</taxon>
        <taxon>Muscomorpha</taxon>
        <taxon>Ephydroidea</taxon>
        <taxon>Drosophilidae</taxon>
        <taxon>Drosophila</taxon>
        <taxon>Sophophora</taxon>
    </lineage>
</organism>
<protein>
    <submittedName>
        <fullName evidence="3">Ataxin-2 homolog</fullName>
    </submittedName>
</protein>
<dbReference type="OrthoDB" id="8056885at2759"/>
<keyword evidence="2" id="KW-0732">Signal</keyword>
<feature type="region of interest" description="Disordered" evidence="1">
    <location>
        <begin position="545"/>
        <end position="568"/>
    </location>
</feature>
<feature type="compositionally biased region" description="Polar residues" evidence="1">
    <location>
        <begin position="628"/>
        <end position="650"/>
    </location>
</feature>
<gene>
    <name evidence="3" type="primary">LOC108047773</name>
</gene>
<feature type="compositionally biased region" description="Basic and acidic residues" evidence="1">
    <location>
        <begin position="49"/>
        <end position="61"/>
    </location>
</feature>
<evidence type="ECO:0000256" key="2">
    <source>
        <dbReference type="SAM" id="SignalP"/>
    </source>
</evidence>
<dbReference type="RefSeq" id="XP_016983609.1">
    <property type="nucleotide sequence ID" value="XM_017128120.1"/>
</dbReference>
<feature type="signal peptide" evidence="2">
    <location>
        <begin position="1"/>
        <end position="21"/>
    </location>
</feature>
<feature type="region of interest" description="Disordered" evidence="1">
    <location>
        <begin position="218"/>
        <end position="257"/>
    </location>
</feature>
<evidence type="ECO:0000256" key="1">
    <source>
        <dbReference type="SAM" id="MobiDB-lite"/>
    </source>
</evidence>
<feature type="region of interest" description="Disordered" evidence="1">
    <location>
        <begin position="343"/>
        <end position="426"/>
    </location>
</feature>
<reference evidence="3" key="1">
    <citation type="submission" date="2025-08" db="UniProtKB">
        <authorList>
            <consortium name="RefSeq"/>
        </authorList>
    </citation>
    <scope>IDENTIFICATION</scope>
</reference>
<evidence type="ECO:0000313" key="3">
    <source>
        <dbReference type="RefSeq" id="XP_016983609.1"/>
    </source>
</evidence>
<feature type="region of interest" description="Disordered" evidence="1">
    <location>
        <begin position="48"/>
        <end position="85"/>
    </location>
</feature>
<proteinExistence type="predicted"/>
<feature type="chain" id="PRO_5027996344" evidence="2">
    <location>
        <begin position="22"/>
        <end position="650"/>
    </location>
</feature>
<feature type="compositionally biased region" description="Low complexity" evidence="1">
    <location>
        <begin position="612"/>
        <end position="627"/>
    </location>
</feature>
<feature type="compositionally biased region" description="Low complexity" evidence="1">
    <location>
        <begin position="218"/>
        <end position="244"/>
    </location>
</feature>
<sequence length="650" mass="69573">MPLIRVLSAIACCLLLATCNGEEIEAVPTKVADKVEAIATTKLTPSIEEDAKSKTEKRDSSDQTGAPYLGLSSKEPPFRPIYPPRSLYEAEAPTPIFGPTTLRYTAAEAAPQVPLPQAFHGQKAPPHHRFSFAVPPQVEPYQRQTAFKPVVAPPQPHPQPQTIFNYGELEPEAGATQGKYLQQPQQKLQQRIQYIIAIPLSYMRQLQQQQQLHQQQQQQQQQLLLAPPPTSSSSTTTTSSAAPPSASPQPAPTSRHPLMQLLGPLARDHQGQYRPYYQSDAASAPYLGLSSKEPPFRPIYPPRSLYEAEAPTPIFGPTTLRYTAAEAAPQVCRPARTEANASNYRRNLCLRTQPPPTSPGVSRAEGPTPPPLQLRSATSAYPLQQQYQKPHQQQSLKQSQQQQQKYTPAAPTAPTAPTALTTTSTTSTAATATATAEAAASATAASIAARQQHLPVVHYNPIYVQAPAEQQQQQQQQHQFAILPRFSNNNPKAAYNMVHESAGPIHVVRLSPANGPPIHHYHHYQPASVLQPLYSHAPQQYVSPYVPAADGGAKSQGPDSGSGSGALLAGPTPAPIMTAASPAIIPYFSHPGAVHYGTHLYQPGAATALGASATSGAGAAGPRAAGLKQQSTATSGGQLPGDSNNIVKYP</sequence>
<feature type="compositionally biased region" description="Low complexity" evidence="1">
    <location>
        <begin position="381"/>
        <end position="426"/>
    </location>
</feature>
<accession>A0A6P4F3L7</accession>
<name>A0A6P4F3L7_DRORH</name>